<keyword evidence="1" id="KW-0521">NADP</keyword>
<dbReference type="InterPro" id="IPR036291">
    <property type="entry name" value="NAD(P)-bd_dom_sf"/>
</dbReference>
<comment type="caution">
    <text evidence="4">The sequence shown here is derived from an EMBL/GenBank/DDBJ whole genome shotgun (WGS) entry which is preliminary data.</text>
</comment>
<protein>
    <submittedName>
        <fullName evidence="4">NmrA family NAD(P)-binding protein</fullName>
    </submittedName>
</protein>
<keyword evidence="5" id="KW-1185">Reference proteome</keyword>
<evidence type="ECO:0000256" key="2">
    <source>
        <dbReference type="ARBA" id="ARBA00023002"/>
    </source>
</evidence>
<reference evidence="4 5" key="1">
    <citation type="submission" date="2021-01" db="EMBL/GenBank/DDBJ databases">
        <title>Genome seq and assembly of Nocardiodes sp. G10.</title>
        <authorList>
            <person name="Chhetri G."/>
        </authorList>
    </citation>
    <scope>NUCLEOTIDE SEQUENCE [LARGE SCALE GENOMIC DNA]</scope>
    <source>
        <strain evidence="4 5">G10</strain>
    </source>
</reference>
<keyword evidence="2" id="KW-0560">Oxidoreductase</keyword>
<gene>
    <name evidence="4" type="ORF">JI751_08815</name>
</gene>
<proteinExistence type="predicted"/>
<dbReference type="InterPro" id="IPR051609">
    <property type="entry name" value="NmrA/Isoflavone_reductase-like"/>
</dbReference>
<organism evidence="4 5">
    <name type="scientific">Nocardioides baculatus</name>
    <dbReference type="NCBI Taxonomy" id="2801337"/>
    <lineage>
        <taxon>Bacteria</taxon>
        <taxon>Bacillati</taxon>
        <taxon>Actinomycetota</taxon>
        <taxon>Actinomycetes</taxon>
        <taxon>Propionibacteriales</taxon>
        <taxon>Nocardioidaceae</taxon>
        <taxon>Nocardioides</taxon>
    </lineage>
</organism>
<dbReference type="PANTHER" id="PTHR47706">
    <property type="entry name" value="NMRA-LIKE FAMILY PROTEIN"/>
    <property type="match status" value="1"/>
</dbReference>
<dbReference type="Gene3D" id="3.90.25.10">
    <property type="entry name" value="UDP-galactose 4-epimerase, domain 1"/>
    <property type="match status" value="1"/>
</dbReference>
<evidence type="ECO:0000313" key="4">
    <source>
        <dbReference type="EMBL" id="MBL0747709.1"/>
    </source>
</evidence>
<accession>A0ABS1L7N8</accession>
<evidence type="ECO:0000259" key="3">
    <source>
        <dbReference type="Pfam" id="PF05368"/>
    </source>
</evidence>
<evidence type="ECO:0000256" key="1">
    <source>
        <dbReference type="ARBA" id="ARBA00022857"/>
    </source>
</evidence>
<feature type="domain" description="NmrA-like" evidence="3">
    <location>
        <begin position="4"/>
        <end position="226"/>
    </location>
</feature>
<dbReference type="InterPro" id="IPR008030">
    <property type="entry name" value="NmrA-like"/>
</dbReference>
<sequence length="304" mass="32998">MPQPTITVAGATGDLGSRITRSLVARGATVRALVRNDAGPEALQEVRELGAEPVVHDATDLWSTAEACRGTDCVVSALNGLRDVIVDRQSVLLDAAVAAGVPRFIPSDYSGDFTTTPPGDNRNLDLRREFMGRADRAPIQVTSILNGAFMDMLGAEMPIIQRRIRRVLYWQSADQLLDFTTKDDVADFTAEAALDPTTPRVLQVAGDTLSVRDLAGVLSRTTGERYRPLPVGTIRTLGLMISAIRTIAPEHGAVFPAWQGMQYTRDMFSGRVRLGSLDNDRYPDLRFTSVEDKFSRAASAAAAH</sequence>
<dbReference type="PANTHER" id="PTHR47706:SF1">
    <property type="entry name" value="CIPA-LIKE, PUTATIVE (AFU_ORTHOLOGUE AFUA_1G12460)-RELATED"/>
    <property type="match status" value="1"/>
</dbReference>
<dbReference type="RefSeq" id="WP_201935544.1">
    <property type="nucleotide sequence ID" value="NZ_JAERSG010000002.1"/>
</dbReference>
<dbReference type="EMBL" id="JAERSG010000002">
    <property type="protein sequence ID" value="MBL0747709.1"/>
    <property type="molecule type" value="Genomic_DNA"/>
</dbReference>
<dbReference type="Pfam" id="PF05368">
    <property type="entry name" value="NmrA"/>
    <property type="match status" value="1"/>
</dbReference>
<dbReference type="Proteomes" id="UP000636918">
    <property type="component" value="Unassembled WGS sequence"/>
</dbReference>
<dbReference type="Gene3D" id="3.40.50.720">
    <property type="entry name" value="NAD(P)-binding Rossmann-like Domain"/>
    <property type="match status" value="1"/>
</dbReference>
<evidence type="ECO:0000313" key="5">
    <source>
        <dbReference type="Proteomes" id="UP000636918"/>
    </source>
</evidence>
<name>A0ABS1L7N8_9ACTN</name>
<dbReference type="SUPFAM" id="SSF51735">
    <property type="entry name" value="NAD(P)-binding Rossmann-fold domains"/>
    <property type="match status" value="1"/>
</dbReference>